<organism evidence="2 3">
    <name type="scientific">Protopolystoma xenopodis</name>
    <dbReference type="NCBI Taxonomy" id="117903"/>
    <lineage>
        <taxon>Eukaryota</taxon>
        <taxon>Metazoa</taxon>
        <taxon>Spiralia</taxon>
        <taxon>Lophotrochozoa</taxon>
        <taxon>Platyhelminthes</taxon>
        <taxon>Monogenea</taxon>
        <taxon>Polyopisthocotylea</taxon>
        <taxon>Polystomatidea</taxon>
        <taxon>Polystomatidae</taxon>
        <taxon>Protopolystoma</taxon>
    </lineage>
</organism>
<feature type="compositionally biased region" description="Polar residues" evidence="1">
    <location>
        <begin position="75"/>
        <end position="85"/>
    </location>
</feature>
<name>A0A3S5BD68_9PLAT</name>
<feature type="region of interest" description="Disordered" evidence="1">
    <location>
        <begin position="59"/>
        <end position="87"/>
    </location>
</feature>
<reference evidence="2" key="1">
    <citation type="submission" date="2018-11" db="EMBL/GenBank/DDBJ databases">
        <authorList>
            <consortium name="Pathogen Informatics"/>
        </authorList>
    </citation>
    <scope>NUCLEOTIDE SEQUENCE</scope>
</reference>
<evidence type="ECO:0000313" key="2">
    <source>
        <dbReference type="EMBL" id="VEL20078.1"/>
    </source>
</evidence>
<accession>A0A3S5BD68</accession>
<comment type="caution">
    <text evidence="2">The sequence shown here is derived from an EMBL/GenBank/DDBJ whole genome shotgun (WGS) entry which is preliminary data.</text>
</comment>
<dbReference type="Proteomes" id="UP000784294">
    <property type="component" value="Unassembled WGS sequence"/>
</dbReference>
<protein>
    <submittedName>
        <fullName evidence="2">Uncharacterized protein</fullName>
    </submittedName>
</protein>
<dbReference type="AlphaFoldDB" id="A0A3S5BD68"/>
<evidence type="ECO:0000313" key="3">
    <source>
        <dbReference type="Proteomes" id="UP000784294"/>
    </source>
</evidence>
<sequence>MATQDDYGLLRALDAFEGSSCPLETAAVIRRGTGFYATPARMAFGSQCLLSARRHWFESSSPETTNSSPEKNVALAQTTRQTCWQEASHRDAHRMIDFREKSN</sequence>
<keyword evidence="3" id="KW-1185">Reference proteome</keyword>
<evidence type="ECO:0000256" key="1">
    <source>
        <dbReference type="SAM" id="MobiDB-lite"/>
    </source>
</evidence>
<proteinExistence type="predicted"/>
<gene>
    <name evidence="2" type="ORF">PXEA_LOCUS13518</name>
</gene>
<feature type="compositionally biased region" description="Low complexity" evidence="1">
    <location>
        <begin position="59"/>
        <end position="70"/>
    </location>
</feature>
<dbReference type="EMBL" id="CAAALY010044627">
    <property type="protein sequence ID" value="VEL20078.1"/>
    <property type="molecule type" value="Genomic_DNA"/>
</dbReference>